<dbReference type="PROSITE" id="PS50932">
    <property type="entry name" value="HTH_LACI_2"/>
    <property type="match status" value="1"/>
</dbReference>
<evidence type="ECO:0000256" key="3">
    <source>
        <dbReference type="ARBA" id="ARBA00023163"/>
    </source>
</evidence>
<evidence type="ECO:0000256" key="2">
    <source>
        <dbReference type="ARBA" id="ARBA00023125"/>
    </source>
</evidence>
<evidence type="ECO:0000313" key="6">
    <source>
        <dbReference type="Proteomes" id="UP001165136"/>
    </source>
</evidence>
<dbReference type="RefSeq" id="WP_285487511.1">
    <property type="nucleotide sequence ID" value="NZ_BSTI01000006.1"/>
</dbReference>
<dbReference type="InterPro" id="IPR000843">
    <property type="entry name" value="HTH_LacI"/>
</dbReference>
<evidence type="ECO:0000313" key="5">
    <source>
        <dbReference type="EMBL" id="GLY66594.1"/>
    </source>
</evidence>
<dbReference type="SUPFAM" id="SSF47413">
    <property type="entry name" value="lambda repressor-like DNA-binding domains"/>
    <property type="match status" value="1"/>
</dbReference>
<sequence length="338" mass="36283">MEAKTPSPRPTSADVAQRAGVSRATVSYVLNDRSDHPISVETRRRVLAAVRELGYSPNATARTLRAGRSNIVLMPMWQLQTSPATNAFAEHVSRELEAQGLRLLVHYDHTATGSDAARAWAELRPAAVLAAAQQCTPSAVQLLHRAGVSVVLLIGDAPGDHAPTVPLDGTAVARCAAEYLLDRGHQRLACLVPRDTLAELGQQRFEAVRAVARPAGVPVQRVDCDLATDSLATTITAWLDPARRPSAVYAYNDEFAHALIQMLHDTGLQVPAQVAVVGSGNFPMSTVLRPRLTTVDVPAPDLARVVASAIRRLLDGQDIDRDQIAAAVLPRLIIRESA</sequence>
<dbReference type="AlphaFoldDB" id="A0A9W6VH23"/>
<dbReference type="Gene3D" id="1.10.260.40">
    <property type="entry name" value="lambda repressor-like DNA-binding domains"/>
    <property type="match status" value="1"/>
</dbReference>
<dbReference type="InterPro" id="IPR028082">
    <property type="entry name" value="Peripla_BP_I"/>
</dbReference>
<dbReference type="GO" id="GO:0003700">
    <property type="term" value="F:DNA-binding transcription factor activity"/>
    <property type="evidence" value="ECO:0007669"/>
    <property type="project" value="TreeGrafter"/>
</dbReference>
<dbReference type="InterPro" id="IPR010982">
    <property type="entry name" value="Lambda_DNA-bd_dom_sf"/>
</dbReference>
<organism evidence="5 6">
    <name type="scientific">Amycolatopsis taiwanensis</name>
    <dbReference type="NCBI Taxonomy" id="342230"/>
    <lineage>
        <taxon>Bacteria</taxon>
        <taxon>Bacillati</taxon>
        <taxon>Actinomycetota</taxon>
        <taxon>Actinomycetes</taxon>
        <taxon>Pseudonocardiales</taxon>
        <taxon>Pseudonocardiaceae</taxon>
        <taxon>Amycolatopsis</taxon>
    </lineage>
</organism>
<dbReference type="GO" id="GO:0000976">
    <property type="term" value="F:transcription cis-regulatory region binding"/>
    <property type="evidence" value="ECO:0007669"/>
    <property type="project" value="TreeGrafter"/>
</dbReference>
<protein>
    <submittedName>
        <fullName evidence="5">LacI family transcriptional regulator</fullName>
    </submittedName>
</protein>
<name>A0A9W6VH23_9PSEU</name>
<keyword evidence="6" id="KW-1185">Reference proteome</keyword>
<keyword evidence="3" id="KW-0804">Transcription</keyword>
<feature type="domain" description="HTH lacI-type" evidence="4">
    <location>
        <begin position="10"/>
        <end position="66"/>
    </location>
</feature>
<dbReference type="SUPFAM" id="SSF53822">
    <property type="entry name" value="Periplasmic binding protein-like I"/>
    <property type="match status" value="1"/>
</dbReference>
<dbReference type="SMART" id="SM00354">
    <property type="entry name" value="HTH_LACI"/>
    <property type="match status" value="1"/>
</dbReference>
<dbReference type="InterPro" id="IPR046335">
    <property type="entry name" value="LacI/GalR-like_sensor"/>
</dbReference>
<proteinExistence type="predicted"/>
<dbReference type="PANTHER" id="PTHR30146:SF153">
    <property type="entry name" value="LACTOSE OPERON REPRESSOR"/>
    <property type="match status" value="1"/>
</dbReference>
<keyword evidence="1" id="KW-0805">Transcription regulation</keyword>
<keyword evidence="2" id="KW-0238">DNA-binding</keyword>
<dbReference type="PANTHER" id="PTHR30146">
    <property type="entry name" value="LACI-RELATED TRANSCRIPTIONAL REPRESSOR"/>
    <property type="match status" value="1"/>
</dbReference>
<dbReference type="Gene3D" id="3.40.50.2300">
    <property type="match status" value="2"/>
</dbReference>
<accession>A0A9W6VH23</accession>
<dbReference type="EMBL" id="BSTI01000006">
    <property type="protein sequence ID" value="GLY66594.1"/>
    <property type="molecule type" value="Genomic_DNA"/>
</dbReference>
<comment type="caution">
    <text evidence="5">The sequence shown here is derived from an EMBL/GenBank/DDBJ whole genome shotgun (WGS) entry which is preliminary data.</text>
</comment>
<reference evidence="5" key="1">
    <citation type="submission" date="2023-03" db="EMBL/GenBank/DDBJ databases">
        <title>Amycolatopsis taiwanensis NBRC 103393.</title>
        <authorList>
            <person name="Ichikawa N."/>
            <person name="Sato H."/>
            <person name="Tonouchi N."/>
        </authorList>
    </citation>
    <scope>NUCLEOTIDE SEQUENCE</scope>
    <source>
        <strain evidence="5">NBRC 103393</strain>
    </source>
</reference>
<dbReference type="Proteomes" id="UP001165136">
    <property type="component" value="Unassembled WGS sequence"/>
</dbReference>
<evidence type="ECO:0000256" key="1">
    <source>
        <dbReference type="ARBA" id="ARBA00023015"/>
    </source>
</evidence>
<evidence type="ECO:0000259" key="4">
    <source>
        <dbReference type="PROSITE" id="PS50932"/>
    </source>
</evidence>
<dbReference type="CDD" id="cd01392">
    <property type="entry name" value="HTH_LacI"/>
    <property type="match status" value="1"/>
</dbReference>
<dbReference type="CDD" id="cd06267">
    <property type="entry name" value="PBP1_LacI_sugar_binding-like"/>
    <property type="match status" value="1"/>
</dbReference>
<gene>
    <name evidence="5" type="ORF">Atai01_32130</name>
</gene>
<dbReference type="Pfam" id="PF13377">
    <property type="entry name" value="Peripla_BP_3"/>
    <property type="match status" value="1"/>
</dbReference>
<dbReference type="Pfam" id="PF00356">
    <property type="entry name" value="LacI"/>
    <property type="match status" value="1"/>
</dbReference>